<evidence type="ECO:0000313" key="10">
    <source>
        <dbReference type="Proteomes" id="UP000319210"/>
    </source>
</evidence>
<keyword evidence="3 7" id="KW-0812">Transmembrane</keyword>
<dbReference type="InterPro" id="IPR003838">
    <property type="entry name" value="ABC3_permease_C"/>
</dbReference>
<keyword evidence="5 7" id="KW-0472">Membrane</keyword>
<dbReference type="Proteomes" id="UP000319210">
    <property type="component" value="Unassembled WGS sequence"/>
</dbReference>
<feature type="transmembrane region" description="Helical" evidence="7">
    <location>
        <begin position="540"/>
        <end position="563"/>
    </location>
</feature>
<feature type="transmembrane region" description="Helical" evidence="7">
    <location>
        <begin position="201"/>
        <end position="222"/>
    </location>
</feature>
<reference evidence="9 10" key="1">
    <citation type="submission" date="2019-06" db="EMBL/GenBank/DDBJ databases">
        <title>Whole genome shotgun sequence of Streptomyces cacaoi subsp. cacaoi NBRC 12748.</title>
        <authorList>
            <person name="Hosoyama A."/>
            <person name="Uohara A."/>
            <person name="Ohji S."/>
            <person name="Ichikawa N."/>
        </authorList>
    </citation>
    <scope>NUCLEOTIDE SEQUENCE [LARGE SCALE GENOMIC DNA]</scope>
    <source>
        <strain evidence="9 10">NBRC 12748</strain>
    </source>
</reference>
<feature type="transmembrane region" description="Helical" evidence="7">
    <location>
        <begin position="24"/>
        <end position="51"/>
    </location>
</feature>
<dbReference type="GO" id="GO:0005886">
    <property type="term" value="C:plasma membrane"/>
    <property type="evidence" value="ECO:0007669"/>
    <property type="project" value="UniProtKB-SubCell"/>
</dbReference>
<protein>
    <recommendedName>
        <fullName evidence="8">ABC3 transporter permease C-terminal domain-containing protein</fullName>
    </recommendedName>
</protein>
<dbReference type="OrthoDB" id="4871813at2"/>
<keyword evidence="10" id="KW-1185">Reference proteome</keyword>
<name>A0A4Y3QQU0_STRCI</name>
<accession>A0A4Y3QQU0</accession>
<feature type="domain" description="ABC3 transporter permease C-terminal" evidence="8">
    <location>
        <begin position="204"/>
        <end position="310"/>
    </location>
</feature>
<evidence type="ECO:0000256" key="7">
    <source>
        <dbReference type="SAM" id="Phobius"/>
    </source>
</evidence>
<evidence type="ECO:0000256" key="4">
    <source>
        <dbReference type="ARBA" id="ARBA00022989"/>
    </source>
</evidence>
<organism evidence="9 10">
    <name type="scientific">Streptomyces cacaoi</name>
    <dbReference type="NCBI Taxonomy" id="1898"/>
    <lineage>
        <taxon>Bacteria</taxon>
        <taxon>Bacillati</taxon>
        <taxon>Actinomycetota</taxon>
        <taxon>Actinomycetes</taxon>
        <taxon>Kitasatosporales</taxon>
        <taxon>Streptomycetaceae</taxon>
        <taxon>Streptomyces</taxon>
    </lineage>
</organism>
<evidence type="ECO:0000259" key="8">
    <source>
        <dbReference type="Pfam" id="PF02687"/>
    </source>
</evidence>
<feature type="transmembrane region" description="Helical" evidence="7">
    <location>
        <begin position="626"/>
        <end position="646"/>
    </location>
</feature>
<evidence type="ECO:0000256" key="1">
    <source>
        <dbReference type="ARBA" id="ARBA00004651"/>
    </source>
</evidence>
<feature type="transmembrane region" description="Helical" evidence="7">
    <location>
        <begin position="287"/>
        <end position="313"/>
    </location>
</feature>
<evidence type="ECO:0000256" key="5">
    <source>
        <dbReference type="ARBA" id="ARBA00023136"/>
    </source>
</evidence>
<evidence type="ECO:0000256" key="2">
    <source>
        <dbReference type="ARBA" id="ARBA00022475"/>
    </source>
</evidence>
<keyword evidence="2" id="KW-1003">Cell membrane</keyword>
<comment type="caution">
    <text evidence="9">The sequence shown here is derived from an EMBL/GenBank/DDBJ whole genome shotgun (WGS) entry which is preliminary data.</text>
</comment>
<dbReference type="RefSeq" id="WP_086816533.1">
    <property type="nucleotide sequence ID" value="NZ_BJMM01000002.1"/>
</dbReference>
<feature type="transmembrane region" description="Helical" evidence="7">
    <location>
        <begin position="410"/>
        <end position="432"/>
    </location>
</feature>
<evidence type="ECO:0000313" key="9">
    <source>
        <dbReference type="EMBL" id="GEB47655.1"/>
    </source>
</evidence>
<gene>
    <name evidence="9" type="ORF">SCA03_02060</name>
</gene>
<dbReference type="Pfam" id="PF02687">
    <property type="entry name" value="FtsX"/>
    <property type="match status" value="1"/>
</dbReference>
<evidence type="ECO:0000256" key="6">
    <source>
        <dbReference type="SAM" id="MobiDB-lite"/>
    </source>
</evidence>
<feature type="transmembrane region" description="Helical" evidence="7">
    <location>
        <begin position="590"/>
        <end position="614"/>
    </location>
</feature>
<proteinExistence type="predicted"/>
<feature type="region of interest" description="Disordered" evidence="6">
    <location>
        <begin position="149"/>
        <end position="173"/>
    </location>
</feature>
<feature type="transmembrane region" description="Helical" evidence="7">
    <location>
        <begin position="334"/>
        <end position="350"/>
    </location>
</feature>
<comment type="subcellular location">
    <subcellularLocation>
        <location evidence="1">Cell membrane</location>
        <topology evidence="1">Multi-pass membrane protein</topology>
    </subcellularLocation>
</comment>
<keyword evidence="4 7" id="KW-1133">Transmembrane helix</keyword>
<sequence>MRALDRTTWTLTWRLLRGGGRHGLLAAGLSVAAAAVCTTLLLLCVGANLGFGERAAHADWRSPVEAKGDRAVAVQAVDTTFRDGEPVTVVDVAALPGAHGSAPAPPGMPRFPAPGEVWTSPALGTLPGEETTGTLGREALSRPGEKVAVVGHRPGDPAMTTERGTDPRRPGDIVTPTRVADFTGERTADGYGAQYQDLMKLATVLVVVPLLVLGASSARLSVSRRDARLATVRLLGATPGRIAGMTAAEALLTGAAGAVVGALGYAALLPLAAEVPVAGGSWYTADLWVGVPTLLAVLAGVVAMVTASALGGLRQVVVGPLGVVQRSRAPRMNIVRAALFVAVLVGYWLMSRGKELDIDMVVYFFAAVFVALSFVGPWVVGVLGSLVTAAARRPATLLAGRRLLDDPKSAWRAVSGLTLAGFVAGFFVLFSIGGGTPWGGPDRLALSVPGDRVAQVQQEVTGRLERAGIDAKVGTDDDWVATGTGARGERQVTATVADPGRLDAARAALTDVVPGRRPVTGEEVGWQREQFAGDFQKATLGVLGAGFTVAIASAGITAAGAVLDRRRTYGLLHLAGTPLRALDAARRTESLLPAVVLTGASVLTGVFCAAPLTLAGGSPQFDGRSAALLAGCLAVGFTGLAAASAASRPLLRTVAHTAGPRPD</sequence>
<feature type="transmembrane region" description="Helical" evidence="7">
    <location>
        <begin position="242"/>
        <end position="267"/>
    </location>
</feature>
<dbReference type="EMBL" id="BJMM01000002">
    <property type="protein sequence ID" value="GEB47655.1"/>
    <property type="molecule type" value="Genomic_DNA"/>
</dbReference>
<feature type="transmembrane region" description="Helical" evidence="7">
    <location>
        <begin position="362"/>
        <end position="389"/>
    </location>
</feature>
<dbReference type="AlphaFoldDB" id="A0A4Y3QQU0"/>
<evidence type="ECO:0000256" key="3">
    <source>
        <dbReference type="ARBA" id="ARBA00022692"/>
    </source>
</evidence>